<feature type="region of interest" description="Disordered" evidence="9">
    <location>
        <begin position="405"/>
        <end position="433"/>
    </location>
</feature>
<evidence type="ECO:0000256" key="4">
    <source>
        <dbReference type="ARBA" id="ARBA00022723"/>
    </source>
</evidence>
<dbReference type="CDD" id="cd16928">
    <property type="entry name" value="HATPase_GyrB-like"/>
    <property type="match status" value="1"/>
</dbReference>
<dbReference type="EMBL" id="JBHLWN010000077">
    <property type="protein sequence ID" value="MFC0214772.1"/>
    <property type="molecule type" value="Genomic_DNA"/>
</dbReference>
<dbReference type="PROSITE" id="PS50880">
    <property type="entry name" value="TOPRIM"/>
    <property type="match status" value="1"/>
</dbReference>
<dbReference type="Pfam" id="PF01751">
    <property type="entry name" value="Toprim"/>
    <property type="match status" value="1"/>
</dbReference>
<proteinExistence type="predicted"/>
<dbReference type="InterPro" id="IPR013760">
    <property type="entry name" value="Topo_IIA-like_dom_sf"/>
</dbReference>
<dbReference type="GO" id="GO:0003918">
    <property type="term" value="F:DNA topoisomerase type II (double strand cut, ATP-hydrolyzing) activity"/>
    <property type="evidence" value="ECO:0007669"/>
    <property type="project" value="UniProtKB-EC"/>
</dbReference>
<dbReference type="Pfam" id="PF00204">
    <property type="entry name" value="DNA_gyraseB"/>
    <property type="match status" value="1"/>
</dbReference>
<dbReference type="InterPro" id="IPR003594">
    <property type="entry name" value="HATPase_dom"/>
</dbReference>
<dbReference type="InterPro" id="IPR018522">
    <property type="entry name" value="TopoIIA_CS"/>
</dbReference>
<dbReference type="EC" id="5.6.2.2" evidence="3"/>
<dbReference type="PANTHER" id="PTHR45866">
    <property type="entry name" value="DNA GYRASE/TOPOISOMERASE SUBUNIT B"/>
    <property type="match status" value="1"/>
</dbReference>
<feature type="domain" description="Toprim" evidence="10">
    <location>
        <begin position="441"/>
        <end position="555"/>
    </location>
</feature>
<keyword evidence="6" id="KW-0799">Topoisomerase</keyword>
<feature type="compositionally biased region" description="Basic and acidic residues" evidence="9">
    <location>
        <begin position="405"/>
        <end position="421"/>
    </location>
</feature>
<evidence type="ECO:0000256" key="6">
    <source>
        <dbReference type="ARBA" id="ARBA00023029"/>
    </source>
</evidence>
<dbReference type="PANTHER" id="PTHR45866:SF12">
    <property type="entry name" value="DNA TOPOISOMERASE 4 SUBUNIT B"/>
    <property type="match status" value="1"/>
</dbReference>
<reference evidence="11 12" key="1">
    <citation type="submission" date="2024-09" db="EMBL/GenBank/DDBJ databases">
        <authorList>
            <person name="Sun Q."/>
            <person name="Mori K."/>
        </authorList>
    </citation>
    <scope>NUCLEOTIDE SEQUENCE [LARGE SCALE GENOMIC DNA]</scope>
    <source>
        <strain evidence="11 12">CCM 7759</strain>
    </source>
</reference>
<dbReference type="SMART" id="SM00433">
    <property type="entry name" value="TOP2c"/>
    <property type="match status" value="1"/>
</dbReference>
<dbReference type="RefSeq" id="WP_377472185.1">
    <property type="nucleotide sequence ID" value="NZ_JBHLWN010000077.1"/>
</dbReference>
<gene>
    <name evidence="11" type="primary">parE</name>
    <name evidence="11" type="ORF">ACFFK0_20400</name>
</gene>
<evidence type="ECO:0000259" key="10">
    <source>
        <dbReference type="PROSITE" id="PS50880"/>
    </source>
</evidence>
<evidence type="ECO:0000313" key="12">
    <source>
        <dbReference type="Proteomes" id="UP001589776"/>
    </source>
</evidence>
<dbReference type="InterPro" id="IPR001241">
    <property type="entry name" value="Topo_IIA"/>
</dbReference>
<dbReference type="SUPFAM" id="SSF55874">
    <property type="entry name" value="ATPase domain of HSP90 chaperone/DNA topoisomerase II/histidine kinase"/>
    <property type="match status" value="1"/>
</dbReference>
<organism evidence="11 12">
    <name type="scientific">Paenibacillus chartarius</name>
    <dbReference type="NCBI Taxonomy" id="747481"/>
    <lineage>
        <taxon>Bacteria</taxon>
        <taxon>Bacillati</taxon>
        <taxon>Bacillota</taxon>
        <taxon>Bacilli</taxon>
        <taxon>Bacillales</taxon>
        <taxon>Paenibacillaceae</taxon>
        <taxon>Paenibacillus</taxon>
    </lineage>
</organism>
<comment type="catalytic activity">
    <reaction evidence="1">
        <text>ATP-dependent breakage, passage and rejoining of double-stranded DNA.</text>
        <dbReference type="EC" id="5.6.2.2"/>
    </reaction>
</comment>
<keyword evidence="4" id="KW-0479">Metal-binding</keyword>
<name>A0ABV6DQ75_9BACL</name>
<dbReference type="SUPFAM" id="SSF54211">
    <property type="entry name" value="Ribosomal protein S5 domain 2-like"/>
    <property type="match status" value="1"/>
</dbReference>
<dbReference type="NCBIfam" id="NF004189">
    <property type="entry name" value="PRK05644.1"/>
    <property type="match status" value="1"/>
</dbReference>
<dbReference type="NCBIfam" id="TIGR01058">
    <property type="entry name" value="parE_Gpos"/>
    <property type="match status" value="1"/>
</dbReference>
<dbReference type="Gene3D" id="3.30.565.10">
    <property type="entry name" value="Histidine kinase-like ATPase, C-terminal domain"/>
    <property type="match status" value="1"/>
</dbReference>
<dbReference type="SMART" id="SM00387">
    <property type="entry name" value="HATPase_c"/>
    <property type="match status" value="1"/>
</dbReference>
<dbReference type="Proteomes" id="UP001589776">
    <property type="component" value="Unassembled WGS sequence"/>
</dbReference>
<dbReference type="InterPro" id="IPR002288">
    <property type="entry name" value="DNA_gyrase_B_C"/>
</dbReference>
<dbReference type="PRINTS" id="PR01159">
    <property type="entry name" value="DNAGYRASEB"/>
</dbReference>
<dbReference type="InterPro" id="IPR013759">
    <property type="entry name" value="Topo_IIA_B_C"/>
</dbReference>
<evidence type="ECO:0000256" key="8">
    <source>
        <dbReference type="ARBA" id="ARBA00023235"/>
    </source>
</evidence>
<keyword evidence="8 11" id="KW-0413">Isomerase</keyword>
<evidence type="ECO:0000256" key="9">
    <source>
        <dbReference type="SAM" id="MobiDB-lite"/>
    </source>
</evidence>
<dbReference type="InterPro" id="IPR006171">
    <property type="entry name" value="TOPRIM_dom"/>
</dbReference>
<dbReference type="InterPro" id="IPR013506">
    <property type="entry name" value="Topo_IIA_bsu_dom2"/>
</dbReference>
<protein>
    <recommendedName>
        <fullName evidence="3">DNA topoisomerase (ATP-hydrolyzing)</fullName>
        <ecNumber evidence="3">5.6.2.2</ecNumber>
    </recommendedName>
</protein>
<dbReference type="PROSITE" id="PS00177">
    <property type="entry name" value="TOPOISOMERASE_II"/>
    <property type="match status" value="1"/>
</dbReference>
<dbReference type="Gene3D" id="3.30.230.10">
    <property type="match status" value="1"/>
</dbReference>
<keyword evidence="12" id="KW-1185">Reference proteome</keyword>
<dbReference type="InterPro" id="IPR020568">
    <property type="entry name" value="Ribosomal_Su5_D2-typ_SF"/>
</dbReference>
<evidence type="ECO:0000256" key="7">
    <source>
        <dbReference type="ARBA" id="ARBA00023125"/>
    </source>
</evidence>
<evidence type="ECO:0000313" key="11">
    <source>
        <dbReference type="EMBL" id="MFC0214772.1"/>
    </source>
</evidence>
<dbReference type="InterPro" id="IPR000565">
    <property type="entry name" value="Topo_IIA_B"/>
</dbReference>
<accession>A0ABV6DQ75</accession>
<dbReference type="InterPro" id="IPR014721">
    <property type="entry name" value="Ribsml_uS5_D2-typ_fold_subgr"/>
</dbReference>
<comment type="caution">
    <text evidence="11">The sequence shown here is derived from an EMBL/GenBank/DDBJ whole genome shotgun (WGS) entry which is preliminary data.</text>
</comment>
<keyword evidence="7" id="KW-0238">DNA-binding</keyword>
<dbReference type="Gene3D" id="3.40.50.670">
    <property type="match status" value="1"/>
</dbReference>
<dbReference type="Pfam" id="PF00986">
    <property type="entry name" value="DNA_gyraseB_C"/>
    <property type="match status" value="1"/>
</dbReference>
<dbReference type="InterPro" id="IPR005740">
    <property type="entry name" value="ParE_type2"/>
</dbReference>
<evidence type="ECO:0000256" key="2">
    <source>
        <dbReference type="ARBA" id="ARBA00001946"/>
    </source>
</evidence>
<keyword evidence="5" id="KW-0460">Magnesium</keyword>
<evidence type="ECO:0000256" key="5">
    <source>
        <dbReference type="ARBA" id="ARBA00022842"/>
    </source>
</evidence>
<evidence type="ECO:0000256" key="3">
    <source>
        <dbReference type="ARBA" id="ARBA00012895"/>
    </source>
</evidence>
<dbReference type="CDD" id="cd00822">
    <property type="entry name" value="TopoII_Trans_DNA_gyrase"/>
    <property type="match status" value="1"/>
</dbReference>
<evidence type="ECO:0000256" key="1">
    <source>
        <dbReference type="ARBA" id="ARBA00000185"/>
    </source>
</evidence>
<sequence length="658" mass="72341">MADQQLDLIPNSAGQNAAYDADDIQVLEGLTAVRKRPGMYIGSTSSSGLHHLVWEIVDNAVDEHLAKFCSKIDVTIHKDNSITVHDNGRGIPTGMHKTGIPTPQVVFTILHAGGKFGGGGYKKSGGLHGVGASVTNALSEWLEVEIFRDGKIHKQRFEYWVDEKGVEHVGEPVTGLEVVGNTNRTGTKVTFKPDKRVFQGGTTISYDTLAERLQEIAFLNSGLQVTIKDERADKVETFVYQGGASEFVKFLNEDKAVLHDVIHFHAEKDEIEVEVALQYNDGYTETLASFVNSIPTRGGGTHETGFKTAFTRVMNDYARKTGILKEKDKNLEGNDLREGLMAVINIKMGEVEFVGQTKDQLGSASARSAVDAVVSDKMTVFLEENPQTGQALLKKAVQAAKAREAARKAREEVRTGKKGKGESSNLGGKLTPAQSKDYAKNELFIVEGDSAGGSAKQGRDSKHQAILPLKGKPMNPEKAKLLDILKNEEYKAIITAIGAGVGSEFDIEESNYGKIIIMTDADTDGAHIQVLLLTFFFRYMKPLIDAGKVYLAQPPLYKVTKKGGKSAAVRYAWTDDQLGGIMKELGKNVELQRYKGLGEMNPDQLWETTMNPESRTLLQVQIEDAAKAERRVSTLMGDKVDPRKRWIIENVDFTEFEE</sequence>
<dbReference type="Pfam" id="PF02518">
    <property type="entry name" value="HATPase_c"/>
    <property type="match status" value="1"/>
</dbReference>
<dbReference type="InterPro" id="IPR036890">
    <property type="entry name" value="HATPase_C_sf"/>
</dbReference>
<dbReference type="PRINTS" id="PR00418">
    <property type="entry name" value="TPI2FAMILY"/>
</dbReference>
<comment type="cofactor">
    <cofactor evidence="2">
        <name>Mg(2+)</name>
        <dbReference type="ChEBI" id="CHEBI:18420"/>
    </cofactor>
</comment>
<dbReference type="SUPFAM" id="SSF56719">
    <property type="entry name" value="Type II DNA topoisomerase"/>
    <property type="match status" value="1"/>
</dbReference>